<proteinExistence type="inferred from homology"/>
<keyword evidence="6" id="KW-0521">NADP</keyword>
<dbReference type="InterPro" id="IPR029903">
    <property type="entry name" value="RmlD-like-bd"/>
</dbReference>
<evidence type="ECO:0000256" key="6">
    <source>
        <dbReference type="RuleBase" id="RU364082"/>
    </source>
</evidence>
<evidence type="ECO:0000313" key="9">
    <source>
        <dbReference type="EMBL" id="RIV80801.1"/>
    </source>
</evidence>
<accession>A0A418NFF5</accession>
<comment type="pathway">
    <text evidence="1 6">Carbohydrate biosynthesis; dTDP-L-rhamnose biosynthesis.</text>
</comment>
<evidence type="ECO:0000313" key="10">
    <source>
        <dbReference type="Proteomes" id="UP000285092"/>
    </source>
</evidence>
<keyword evidence="10" id="KW-1185">Reference proteome</keyword>
<evidence type="ECO:0000256" key="2">
    <source>
        <dbReference type="ARBA" id="ARBA00010944"/>
    </source>
</evidence>
<dbReference type="AlphaFoldDB" id="A0A418NFF5"/>
<evidence type="ECO:0000259" key="7">
    <source>
        <dbReference type="Pfam" id="PF04321"/>
    </source>
</evidence>
<dbReference type="EMBL" id="QXFK01000008">
    <property type="protein sequence ID" value="RIV80801.1"/>
    <property type="molecule type" value="Genomic_DNA"/>
</dbReference>
<dbReference type="EC" id="1.1.1.133" evidence="3 6"/>
<evidence type="ECO:0000313" key="8">
    <source>
        <dbReference type="EMBL" id="RIV76147.1"/>
    </source>
</evidence>
<evidence type="ECO:0000256" key="1">
    <source>
        <dbReference type="ARBA" id="ARBA00004781"/>
    </source>
</evidence>
<reference evidence="8 10" key="1">
    <citation type="submission" date="2018-08" db="EMBL/GenBank/DDBJ databases">
        <title>Altererythrobacter sp.Ery1 and Ery12, the genome sequencing of novel strains in genus Alterythrobacter.</title>
        <authorList>
            <person name="Cheng H."/>
            <person name="Wu Y.-H."/>
            <person name="Fang C."/>
            <person name="Xu X.-W."/>
        </authorList>
    </citation>
    <scope>NUCLEOTIDE SEQUENCE [LARGE SCALE GENOMIC DNA]</scope>
    <source>
        <strain evidence="8 10">Ery1</strain>
    </source>
</reference>
<sequence length="287" mass="30611">MRVLVLGASGMLGTAMLRTFAQSKGYAAIGAVRSLSPRLEKIAGDASFITGLDAGSSDSLAGVFAAARPDIVINAVGLIKQLAGGNAVTSAVPVNTLLPHRLQTLAEIAGARLVHVSTDCVFSGARGNYLETDKADANDVYGLSKYLGEVTGPNAVTLRTSIIGHELASANGLVEWFLAQKHAIRGFTKAIFSGLPTAELARVVRDFVLPRTELTGLYHVSVDPITKYDLLRLVGEAYDHNIAIEPDASLVIDRSLNSDRFRMATGYTPPSWPDLVEFMKASRIESR</sequence>
<dbReference type="InterPro" id="IPR036291">
    <property type="entry name" value="NAD(P)-bd_dom_sf"/>
</dbReference>
<dbReference type="PANTHER" id="PTHR10491:SF4">
    <property type="entry name" value="METHIONINE ADENOSYLTRANSFERASE 2 SUBUNIT BETA"/>
    <property type="match status" value="1"/>
</dbReference>
<dbReference type="CDD" id="cd05254">
    <property type="entry name" value="dTDP_HR_like_SDR_e"/>
    <property type="match status" value="1"/>
</dbReference>
<dbReference type="GO" id="GO:0008831">
    <property type="term" value="F:dTDP-4-dehydrorhamnose reductase activity"/>
    <property type="evidence" value="ECO:0007669"/>
    <property type="project" value="UniProtKB-EC"/>
</dbReference>
<comment type="cofactor">
    <cofactor evidence="6">
        <name>Mg(2+)</name>
        <dbReference type="ChEBI" id="CHEBI:18420"/>
    </cofactor>
    <text evidence="6">Binds 1 Mg(2+) ion per monomer.</text>
</comment>
<keyword evidence="6" id="KW-0560">Oxidoreductase</keyword>
<dbReference type="UniPathway" id="UPA00124"/>
<dbReference type="Pfam" id="PF04321">
    <property type="entry name" value="RmlD_sub_bind"/>
    <property type="match status" value="1"/>
</dbReference>
<dbReference type="OrthoDB" id="9803892at2"/>
<comment type="caution">
    <text evidence="8">The sequence shown here is derived from an EMBL/GenBank/DDBJ whole genome shotgun (WGS) entry which is preliminary data.</text>
</comment>
<dbReference type="SUPFAM" id="SSF51735">
    <property type="entry name" value="NAD(P)-binding Rossmann-fold domains"/>
    <property type="match status" value="1"/>
</dbReference>
<comment type="similarity">
    <text evidence="2 6">Belongs to the dTDP-4-dehydrorhamnose reductase family.</text>
</comment>
<dbReference type="EMBL" id="QXFK01000019">
    <property type="protein sequence ID" value="RIV76147.1"/>
    <property type="molecule type" value="Genomic_DNA"/>
</dbReference>
<evidence type="ECO:0000256" key="3">
    <source>
        <dbReference type="ARBA" id="ARBA00012929"/>
    </source>
</evidence>
<comment type="function">
    <text evidence="6">Catalyzes the reduction of dTDP-6-deoxy-L-lyxo-4-hexulose to yield dTDP-L-rhamnose.</text>
</comment>
<dbReference type="GO" id="GO:0005829">
    <property type="term" value="C:cytosol"/>
    <property type="evidence" value="ECO:0007669"/>
    <property type="project" value="TreeGrafter"/>
</dbReference>
<evidence type="ECO:0000256" key="4">
    <source>
        <dbReference type="ARBA" id="ARBA00017099"/>
    </source>
</evidence>
<organism evidence="8 10">
    <name type="scientific">Pelagerythrobacter aerophilus</name>
    <dbReference type="NCBI Taxonomy" id="2306995"/>
    <lineage>
        <taxon>Bacteria</taxon>
        <taxon>Pseudomonadati</taxon>
        <taxon>Pseudomonadota</taxon>
        <taxon>Alphaproteobacteria</taxon>
        <taxon>Sphingomonadales</taxon>
        <taxon>Erythrobacteraceae</taxon>
        <taxon>Pelagerythrobacter</taxon>
    </lineage>
</organism>
<dbReference type="GO" id="GO:0019305">
    <property type="term" value="P:dTDP-rhamnose biosynthetic process"/>
    <property type="evidence" value="ECO:0007669"/>
    <property type="project" value="UniProtKB-UniPathway"/>
</dbReference>
<name>A0A418NFF5_9SPHN</name>
<evidence type="ECO:0000256" key="5">
    <source>
        <dbReference type="ARBA" id="ARBA00048200"/>
    </source>
</evidence>
<dbReference type="PANTHER" id="PTHR10491">
    <property type="entry name" value="DTDP-4-DEHYDRORHAMNOSE REDUCTASE"/>
    <property type="match status" value="1"/>
</dbReference>
<dbReference type="Gene3D" id="3.40.50.720">
    <property type="entry name" value="NAD(P)-binding Rossmann-like Domain"/>
    <property type="match status" value="1"/>
</dbReference>
<gene>
    <name evidence="9" type="ORF">D2V04_01600</name>
    <name evidence="8" type="ORF">D2V04_17525</name>
</gene>
<feature type="domain" description="RmlD-like substrate binding" evidence="7">
    <location>
        <begin position="1"/>
        <end position="236"/>
    </location>
</feature>
<comment type="catalytic activity">
    <reaction evidence="5 6">
        <text>dTDP-beta-L-rhamnose + NADP(+) = dTDP-4-dehydro-beta-L-rhamnose + NADPH + H(+)</text>
        <dbReference type="Rhea" id="RHEA:21796"/>
        <dbReference type="ChEBI" id="CHEBI:15378"/>
        <dbReference type="ChEBI" id="CHEBI:57510"/>
        <dbReference type="ChEBI" id="CHEBI:57783"/>
        <dbReference type="ChEBI" id="CHEBI:58349"/>
        <dbReference type="ChEBI" id="CHEBI:62830"/>
        <dbReference type="EC" id="1.1.1.133"/>
    </reaction>
</comment>
<dbReference type="Proteomes" id="UP000285092">
    <property type="component" value="Unassembled WGS sequence"/>
</dbReference>
<protein>
    <recommendedName>
        <fullName evidence="4 6">dTDP-4-dehydrorhamnose reductase</fullName>
        <ecNumber evidence="3 6">1.1.1.133</ecNumber>
    </recommendedName>
</protein>
<dbReference type="InterPro" id="IPR005913">
    <property type="entry name" value="dTDP_dehydrorham_reduct"/>
</dbReference>